<feature type="compositionally biased region" description="Basic and acidic residues" evidence="1">
    <location>
        <begin position="12"/>
        <end position="30"/>
    </location>
</feature>
<gene>
    <name evidence="2" type="ORF">BAOM_1453</name>
</gene>
<organism evidence="2 3">
    <name type="scientific">Peribacillus asahii</name>
    <dbReference type="NCBI Taxonomy" id="228899"/>
    <lineage>
        <taxon>Bacteria</taxon>
        <taxon>Bacillati</taxon>
        <taxon>Bacillota</taxon>
        <taxon>Bacilli</taxon>
        <taxon>Bacillales</taxon>
        <taxon>Bacillaceae</taxon>
        <taxon>Peribacillus</taxon>
    </lineage>
</organism>
<dbReference type="AlphaFoldDB" id="A0A3Q9RLQ0"/>
<feature type="region of interest" description="Disordered" evidence="1">
    <location>
        <begin position="1"/>
        <end position="59"/>
    </location>
</feature>
<accession>A0A3Q9RLQ0</accession>
<dbReference type="EMBL" id="CP026095">
    <property type="protein sequence ID" value="AZV42063.1"/>
    <property type="molecule type" value="Genomic_DNA"/>
</dbReference>
<protein>
    <submittedName>
        <fullName evidence="2">Uncharacterized protein</fullName>
    </submittedName>
</protein>
<evidence type="ECO:0000256" key="1">
    <source>
        <dbReference type="SAM" id="MobiDB-lite"/>
    </source>
</evidence>
<proteinExistence type="predicted"/>
<feature type="compositionally biased region" description="Polar residues" evidence="1">
    <location>
        <begin position="31"/>
        <end position="46"/>
    </location>
</feature>
<dbReference type="Proteomes" id="UP000283095">
    <property type="component" value="Chromosome"/>
</dbReference>
<name>A0A3Q9RLQ0_9BACI</name>
<reference evidence="2 3" key="1">
    <citation type="submission" date="2018-01" db="EMBL/GenBank/DDBJ databases">
        <title>Bacillus asahii Genome sequencing and assembly.</title>
        <authorList>
            <person name="Jiang H."/>
            <person name="Feng Y."/>
            <person name="Zhao F."/>
            <person name="Lin X."/>
        </authorList>
    </citation>
    <scope>NUCLEOTIDE SEQUENCE [LARGE SCALE GENOMIC DNA]</scope>
    <source>
        <strain evidence="2 3">OM18</strain>
    </source>
</reference>
<dbReference type="KEGG" id="pasa:BAOM_1453"/>
<sequence>MATLVLTGCGTADKEEVKEPTNEEVNEKQNDSSQTEETNENQNGSSENKKTNEEQSNEVRIMETNLKYTLNKESKEETAFLKTSDNQPFNMYVLPEFELSAEEPGKDLVFLSENDAISMRIELLPEGTDLVETEKYMKTFLSSISESISDPKLQIENGVSYEVVTPDNEVVTSVLLKNEKAPVLLTMFTTKEADYRGAFLEMAKTILAKK</sequence>
<evidence type="ECO:0000313" key="2">
    <source>
        <dbReference type="EMBL" id="AZV42063.1"/>
    </source>
</evidence>
<evidence type="ECO:0000313" key="3">
    <source>
        <dbReference type="Proteomes" id="UP000283095"/>
    </source>
</evidence>